<keyword evidence="1" id="KW-0472">Membrane</keyword>
<protein>
    <submittedName>
        <fullName evidence="2">Uncharacterized protein</fullName>
    </submittedName>
</protein>
<feature type="transmembrane region" description="Helical" evidence="1">
    <location>
        <begin position="247"/>
        <end position="264"/>
    </location>
</feature>
<feature type="non-terminal residue" evidence="2">
    <location>
        <position position="1"/>
    </location>
</feature>
<feature type="transmembrane region" description="Helical" evidence="1">
    <location>
        <begin position="192"/>
        <end position="212"/>
    </location>
</feature>
<proteinExistence type="predicted"/>
<reference evidence="2" key="1">
    <citation type="submission" date="2022-06" db="EMBL/GenBank/DDBJ databases">
        <title>Genome Sequence of Candolleomyces eurysporus.</title>
        <authorList>
            <person name="Buettner E."/>
        </authorList>
    </citation>
    <scope>NUCLEOTIDE SEQUENCE</scope>
    <source>
        <strain evidence="2">VTCC 930004</strain>
    </source>
</reference>
<keyword evidence="3" id="KW-1185">Reference proteome</keyword>
<gene>
    <name evidence="2" type="ORF">H1R20_g13450</name>
</gene>
<feature type="transmembrane region" description="Helical" evidence="1">
    <location>
        <begin position="56"/>
        <end position="75"/>
    </location>
</feature>
<feature type="transmembrane region" description="Helical" evidence="1">
    <location>
        <begin position="17"/>
        <end position="35"/>
    </location>
</feature>
<feature type="transmembrane region" description="Helical" evidence="1">
    <location>
        <begin position="126"/>
        <end position="146"/>
    </location>
</feature>
<keyword evidence="1" id="KW-1133">Transmembrane helix</keyword>
<sequence>MLQDLIAEVAALGPQQLLALGIFTSYFALILWLFTRVLDSIQIASSQNERGRKSSLIDLFWILTAASFAHTWFYMFQYMAWSFSNFEAKNGIAASSGILIRVANWLCETSLFEEAWAAVCFGKMNWWWSEQLCLFTVGAWTIFLYVEGSHHQIKHVWAYMLLGQVVAISVASNLFYIALLSAKPQPRREGSIAVPAKLWIPVFISLATIPISPFTDEKTFLPNLLIMHVLIVLPLLSVSPLKVTKTGFSLSIFYLTVFLCSIPIRSRTVLNAASVLPEIDQSPYALFRAAWITLHSHPAQSSIGWDVVWTTISFVIWIVVSSTTLNLFTTIYLLVASPFASVGVTAPYVLRPRTQNASDSETKDE</sequence>
<dbReference type="EMBL" id="JANBPK010001302">
    <property type="protein sequence ID" value="KAJ2923647.1"/>
    <property type="molecule type" value="Genomic_DNA"/>
</dbReference>
<dbReference type="OrthoDB" id="2126185at2759"/>
<dbReference type="AlphaFoldDB" id="A0A9W8MBE9"/>
<keyword evidence="1" id="KW-0812">Transmembrane</keyword>
<name>A0A9W8MBE9_9AGAR</name>
<evidence type="ECO:0000313" key="2">
    <source>
        <dbReference type="EMBL" id="KAJ2923647.1"/>
    </source>
</evidence>
<feature type="transmembrane region" description="Helical" evidence="1">
    <location>
        <begin position="224"/>
        <end position="241"/>
    </location>
</feature>
<evidence type="ECO:0000256" key="1">
    <source>
        <dbReference type="SAM" id="Phobius"/>
    </source>
</evidence>
<comment type="caution">
    <text evidence="2">The sequence shown here is derived from an EMBL/GenBank/DDBJ whole genome shotgun (WGS) entry which is preliminary data.</text>
</comment>
<feature type="transmembrane region" description="Helical" evidence="1">
    <location>
        <begin position="303"/>
        <end position="325"/>
    </location>
</feature>
<dbReference type="Proteomes" id="UP001140091">
    <property type="component" value="Unassembled WGS sequence"/>
</dbReference>
<organism evidence="2 3">
    <name type="scientific">Candolleomyces eurysporus</name>
    <dbReference type="NCBI Taxonomy" id="2828524"/>
    <lineage>
        <taxon>Eukaryota</taxon>
        <taxon>Fungi</taxon>
        <taxon>Dikarya</taxon>
        <taxon>Basidiomycota</taxon>
        <taxon>Agaricomycotina</taxon>
        <taxon>Agaricomycetes</taxon>
        <taxon>Agaricomycetidae</taxon>
        <taxon>Agaricales</taxon>
        <taxon>Agaricineae</taxon>
        <taxon>Psathyrellaceae</taxon>
        <taxon>Candolleomyces</taxon>
    </lineage>
</organism>
<accession>A0A9W8MBE9</accession>
<evidence type="ECO:0000313" key="3">
    <source>
        <dbReference type="Proteomes" id="UP001140091"/>
    </source>
</evidence>
<feature type="transmembrane region" description="Helical" evidence="1">
    <location>
        <begin position="158"/>
        <end position="180"/>
    </location>
</feature>